<reference evidence="1 2" key="1">
    <citation type="journal article" date="2018" name="BMC Genomics">
        <title>Comparative genome analyses reveal sequence features reflecting distinct modes of host-adaptation between dicot and monocot powdery mildew.</title>
        <authorList>
            <person name="Wu Y."/>
            <person name="Ma X."/>
            <person name="Pan Z."/>
            <person name="Kale S.D."/>
            <person name="Song Y."/>
            <person name="King H."/>
            <person name="Zhang Q."/>
            <person name="Presley C."/>
            <person name="Deng X."/>
            <person name="Wei C.I."/>
            <person name="Xiao S."/>
        </authorList>
    </citation>
    <scope>NUCLEOTIDE SEQUENCE [LARGE SCALE GENOMIC DNA]</scope>
    <source>
        <strain evidence="1">UCSC1</strain>
    </source>
</reference>
<evidence type="ECO:0000313" key="1">
    <source>
        <dbReference type="EMBL" id="RKF56740.1"/>
    </source>
</evidence>
<proteinExistence type="predicted"/>
<dbReference type="AlphaFoldDB" id="A0A420HH55"/>
<organism evidence="1 2">
    <name type="scientific">Golovinomyces cichoracearum</name>
    <dbReference type="NCBI Taxonomy" id="62708"/>
    <lineage>
        <taxon>Eukaryota</taxon>
        <taxon>Fungi</taxon>
        <taxon>Dikarya</taxon>
        <taxon>Ascomycota</taxon>
        <taxon>Pezizomycotina</taxon>
        <taxon>Leotiomycetes</taxon>
        <taxon>Erysiphales</taxon>
        <taxon>Erysiphaceae</taxon>
        <taxon>Golovinomyces</taxon>
    </lineage>
</organism>
<comment type="caution">
    <text evidence="1">The sequence shown here is derived from an EMBL/GenBank/DDBJ whole genome shotgun (WGS) entry which is preliminary data.</text>
</comment>
<evidence type="ECO:0000313" key="2">
    <source>
        <dbReference type="Proteomes" id="UP000285405"/>
    </source>
</evidence>
<protein>
    <submittedName>
        <fullName evidence="1">Uncharacterized protein</fullName>
    </submittedName>
</protein>
<dbReference type="Proteomes" id="UP000285405">
    <property type="component" value="Unassembled WGS sequence"/>
</dbReference>
<sequence length="42" mass="4738">MPSLGPMILAQVEIWTRLPQVNEFDQKIQTSLGEPLAKVRTT</sequence>
<name>A0A420HH55_9PEZI</name>
<gene>
    <name evidence="1" type="ORF">GcC1_194026</name>
</gene>
<accession>A0A420HH55</accession>
<dbReference type="EMBL" id="MCBR01019451">
    <property type="protein sequence ID" value="RKF56740.1"/>
    <property type="molecule type" value="Genomic_DNA"/>
</dbReference>